<proteinExistence type="predicted"/>
<evidence type="ECO:0000313" key="2">
    <source>
        <dbReference type="EMBL" id="KAF4508284.1"/>
    </source>
</evidence>
<dbReference type="Proteomes" id="UP000557566">
    <property type="component" value="Unassembled WGS sequence"/>
</dbReference>
<sequence>MARSLSLGRVCPCATRLWRLALPPRRLIDVVEVHGHAQETHVHIGLVRQVAQQDLHPRPKRRSQLPQPLLQHGELGRHLHRVGAVVNRLEPRRAAHVSLLPAGKVGNAPAVEPVDRVSVVEHEAQNVAQLRQVRGAVVLVGAVLPPLGSQEALVRNVIEIALVRLDEVVERAVFLVDALLQLAPRRLNHLKQNVVLQLAHKVNHLGQHAARRLPRLHHHGIRALQDAPRARHALSPRGEQRKLDPLDPPQKVEYLEVLSVPPFRHHHVDGRVDFVFEGEAVPANVAVRQLQHARIEAPEHLWRVVLRIGAPDRVLQLRGEGMAILGASRPIQVRRQ</sequence>
<dbReference type="EMBL" id="JAAVMX010000005">
    <property type="protein sequence ID" value="KAF4508284.1"/>
    <property type="molecule type" value="Genomic_DNA"/>
</dbReference>
<feature type="region of interest" description="Disordered" evidence="1">
    <location>
        <begin position="227"/>
        <end position="246"/>
    </location>
</feature>
<evidence type="ECO:0000313" key="3">
    <source>
        <dbReference type="Proteomes" id="UP000557566"/>
    </source>
</evidence>
<comment type="caution">
    <text evidence="2">The sequence shown here is derived from an EMBL/GenBank/DDBJ whole genome shotgun (WGS) entry which is preliminary data.</text>
</comment>
<dbReference type="AlphaFoldDB" id="A0A8H4PPY6"/>
<reference evidence="2 3" key="1">
    <citation type="journal article" date="2020" name="Genome Biol. Evol.">
        <title>A new high-quality draft genome assembly of the Chinese cordyceps Ophiocordyceps sinensis.</title>
        <authorList>
            <person name="Shu R."/>
            <person name="Zhang J."/>
            <person name="Meng Q."/>
            <person name="Zhang H."/>
            <person name="Zhou G."/>
            <person name="Li M."/>
            <person name="Wu P."/>
            <person name="Zhao Y."/>
            <person name="Chen C."/>
            <person name="Qin Q."/>
        </authorList>
    </citation>
    <scope>NUCLEOTIDE SEQUENCE [LARGE SCALE GENOMIC DNA]</scope>
    <source>
        <strain evidence="2 3">IOZ07</strain>
    </source>
</reference>
<gene>
    <name evidence="2" type="ORF">G6O67_004688</name>
</gene>
<dbReference type="OrthoDB" id="5860513at2759"/>
<evidence type="ECO:0000256" key="1">
    <source>
        <dbReference type="SAM" id="MobiDB-lite"/>
    </source>
</evidence>
<protein>
    <submittedName>
        <fullName evidence="2">Uncharacterized protein</fullName>
    </submittedName>
</protein>
<name>A0A8H4PPY6_9HYPO</name>
<accession>A0A8H4PPY6</accession>
<keyword evidence="3" id="KW-1185">Reference proteome</keyword>
<organism evidence="2 3">
    <name type="scientific">Ophiocordyceps sinensis</name>
    <dbReference type="NCBI Taxonomy" id="72228"/>
    <lineage>
        <taxon>Eukaryota</taxon>
        <taxon>Fungi</taxon>
        <taxon>Dikarya</taxon>
        <taxon>Ascomycota</taxon>
        <taxon>Pezizomycotina</taxon>
        <taxon>Sordariomycetes</taxon>
        <taxon>Hypocreomycetidae</taxon>
        <taxon>Hypocreales</taxon>
        <taxon>Ophiocordycipitaceae</taxon>
        <taxon>Ophiocordyceps</taxon>
    </lineage>
</organism>